<dbReference type="PROSITE" id="PS00018">
    <property type="entry name" value="EF_HAND_1"/>
    <property type="match status" value="1"/>
</dbReference>
<gene>
    <name evidence="1" type="ORF">SCF082_LOCUS26032</name>
    <name evidence="2" type="ORF">SCF082_LOCUS26955</name>
</gene>
<dbReference type="InterPro" id="IPR011992">
    <property type="entry name" value="EF-hand-dom_pair"/>
</dbReference>
<dbReference type="EMBL" id="CAXAMM010019668">
    <property type="protein sequence ID" value="CAK9046201.1"/>
    <property type="molecule type" value="Genomic_DNA"/>
</dbReference>
<proteinExistence type="predicted"/>
<sequence length="854" mass="93056">MVAIDSLDVSSNVKTLLKEIDAEGNGCVDDENVADMLSVMRTMKHVFGSKGSMSHSEVQNGLGLLQRLVKERAMNSEEMSYGHMPDCIQEVMKEWDIDRSGSVNVIELSAAAKAHKKVKEEGRMMRKIILVLFAVIVLLLVGMFVMSYIAVDMAKEMRGTSDGVMQNGDGETVKVASSAFDVQADGTVVTRGQTTATCPEGTTCRRLESSSNVLEVAESTPGRRLSSTVPDDYFKTLKHVTLKDGDKFLQVTVNGMKRVLMRSSRCGSVVDLETTEGVLTLDDYILSADEAFTSFLAQAGMPNILDGDGLFGRRLSENSLLEGFFGKLKDVEWHCESVPLPNPEDIPQNYYAKLHVTQDVEGGEMMNSTIVSTLLLPGIVLENGRYVKKYTEEVLQTSSVTVKKRQFAMHPLQQQLSIGRNGAQARMERMGEIGYGCVAGLPPNLDVAGLITKASGISLVGFTNEGGRVLRQWRLQVESLPTDALTQLLSQSGTVPNMTIDYFDVDTDPTGSFESGQPYRVHAFAPSGGRPNVTLQYAEISEVSDMDLAGALSYFGVTKLAADCEKDVFVAGKQPFITLAEEINQLARAENPQKVPKIDAWVEHPAVVSYNAGLLKDLVASNAQHPALDLTRGSTYWETMATFSSPGDEVTGGQSDEEYDILLFGYSFSVKVTHCASSCSSSLPGGRSTVTVTVSVAAKNLDGVLEISEASRVGGRAKSCMTGSYTMNLGGLWPQDFDMGTQLCLIEDFDDVVLSMLNYPKAATTEDVEVTVGQHGSTSIANPNSRRLYSSWYCGNIYCDSWNGCNNNCGSSCNAYCCHYEWECNRAKWGSSNPGWVSSAYNTCMSRFCYGSYR</sequence>
<evidence type="ECO:0000313" key="1">
    <source>
        <dbReference type="EMBL" id="CAK9046201.1"/>
    </source>
</evidence>
<dbReference type="SUPFAM" id="SSF47473">
    <property type="entry name" value="EF-hand"/>
    <property type="match status" value="1"/>
</dbReference>
<dbReference type="EMBL" id="CAXAMM010020668">
    <property type="protein sequence ID" value="CAK9048381.1"/>
    <property type="molecule type" value="Genomic_DNA"/>
</dbReference>
<dbReference type="PROSITE" id="PS50222">
    <property type="entry name" value="EF_HAND_2"/>
    <property type="match status" value="1"/>
</dbReference>
<dbReference type="Proteomes" id="UP001642464">
    <property type="component" value="Unassembled WGS sequence"/>
</dbReference>
<organism evidence="1 3">
    <name type="scientific">Durusdinium trenchii</name>
    <dbReference type="NCBI Taxonomy" id="1381693"/>
    <lineage>
        <taxon>Eukaryota</taxon>
        <taxon>Sar</taxon>
        <taxon>Alveolata</taxon>
        <taxon>Dinophyceae</taxon>
        <taxon>Suessiales</taxon>
        <taxon>Symbiodiniaceae</taxon>
        <taxon>Durusdinium</taxon>
    </lineage>
</organism>
<dbReference type="InterPro" id="IPR002048">
    <property type="entry name" value="EF_hand_dom"/>
</dbReference>
<evidence type="ECO:0000313" key="2">
    <source>
        <dbReference type="EMBL" id="CAK9048381.1"/>
    </source>
</evidence>
<reference evidence="1 3" key="1">
    <citation type="submission" date="2024-02" db="EMBL/GenBank/DDBJ databases">
        <authorList>
            <person name="Chen Y."/>
            <person name="Shah S."/>
            <person name="Dougan E. K."/>
            <person name="Thang M."/>
            <person name="Chan C."/>
        </authorList>
    </citation>
    <scope>NUCLEOTIDE SEQUENCE [LARGE SCALE GENOMIC DNA]</scope>
</reference>
<protein>
    <submittedName>
        <fullName evidence="1">Uncharacterized protein</fullName>
    </submittedName>
</protein>
<accession>A0ABP0M3Z1</accession>
<evidence type="ECO:0000313" key="3">
    <source>
        <dbReference type="Proteomes" id="UP001642464"/>
    </source>
</evidence>
<comment type="caution">
    <text evidence="1">The sequence shown here is derived from an EMBL/GenBank/DDBJ whole genome shotgun (WGS) entry which is preliminary data.</text>
</comment>
<keyword evidence="3" id="KW-1185">Reference proteome</keyword>
<name>A0ABP0M3Z1_9DINO</name>
<dbReference type="InterPro" id="IPR018247">
    <property type="entry name" value="EF_Hand_1_Ca_BS"/>
</dbReference>